<dbReference type="PANTHER" id="PTHR43004">
    <property type="entry name" value="TRK SYSTEM POTASSIUM UPTAKE PROTEIN"/>
    <property type="match status" value="1"/>
</dbReference>
<comment type="caution">
    <text evidence="5">The sequence shown here is derived from an EMBL/GenBank/DDBJ whole genome shotgun (WGS) entry which is preliminary data.</text>
</comment>
<evidence type="ECO:0000256" key="3">
    <source>
        <dbReference type="ARBA" id="ARBA00022827"/>
    </source>
</evidence>
<evidence type="ECO:0000256" key="2">
    <source>
        <dbReference type="ARBA" id="ARBA00022630"/>
    </source>
</evidence>
<name>A0ABP8I202_9BURK</name>
<dbReference type="EMBL" id="BAABGJ010000059">
    <property type="protein sequence ID" value="GAA4349578.1"/>
    <property type="molecule type" value="Genomic_DNA"/>
</dbReference>
<evidence type="ECO:0000259" key="4">
    <source>
        <dbReference type="Pfam" id="PF01494"/>
    </source>
</evidence>
<keyword evidence="3" id="KW-0274">FAD</keyword>
<dbReference type="InterPro" id="IPR036188">
    <property type="entry name" value="FAD/NAD-bd_sf"/>
</dbReference>
<dbReference type="InterPro" id="IPR002938">
    <property type="entry name" value="FAD-bd"/>
</dbReference>
<gene>
    <name evidence="5" type="ORF">GCM10023165_36480</name>
</gene>
<protein>
    <submittedName>
        <fullName evidence="5">NAD(P)/FAD-dependent oxidoreductase</fullName>
    </submittedName>
</protein>
<comment type="cofactor">
    <cofactor evidence="1">
        <name>FAD</name>
        <dbReference type="ChEBI" id="CHEBI:57692"/>
    </cofactor>
</comment>
<dbReference type="PANTHER" id="PTHR43004:SF19">
    <property type="entry name" value="BINDING MONOOXYGENASE, PUTATIVE (JCVI)-RELATED"/>
    <property type="match status" value="1"/>
</dbReference>
<dbReference type="RefSeq" id="WP_345539683.1">
    <property type="nucleotide sequence ID" value="NZ_BAABGJ010000059.1"/>
</dbReference>
<organism evidence="5 6">
    <name type="scientific">Variovorax defluvii</name>
    <dbReference type="NCBI Taxonomy" id="913761"/>
    <lineage>
        <taxon>Bacteria</taxon>
        <taxon>Pseudomonadati</taxon>
        <taxon>Pseudomonadota</taxon>
        <taxon>Betaproteobacteria</taxon>
        <taxon>Burkholderiales</taxon>
        <taxon>Comamonadaceae</taxon>
        <taxon>Variovorax</taxon>
    </lineage>
</organism>
<dbReference type="Gene3D" id="3.50.50.60">
    <property type="entry name" value="FAD/NAD(P)-binding domain"/>
    <property type="match status" value="1"/>
</dbReference>
<evidence type="ECO:0000256" key="1">
    <source>
        <dbReference type="ARBA" id="ARBA00001974"/>
    </source>
</evidence>
<dbReference type="Pfam" id="PF01494">
    <property type="entry name" value="FAD_binding_3"/>
    <property type="match status" value="1"/>
</dbReference>
<dbReference type="Proteomes" id="UP001500975">
    <property type="component" value="Unassembled WGS sequence"/>
</dbReference>
<dbReference type="SUPFAM" id="SSF51905">
    <property type="entry name" value="FAD/NAD(P)-binding domain"/>
    <property type="match status" value="1"/>
</dbReference>
<dbReference type="InterPro" id="IPR050641">
    <property type="entry name" value="RIFMO-like"/>
</dbReference>
<evidence type="ECO:0000313" key="6">
    <source>
        <dbReference type="Proteomes" id="UP001500975"/>
    </source>
</evidence>
<sequence length="390" mass="41586">MSDPSAPEAPTAPFDTDVLIVGAGPAGLTLATALAARGVRLMLIDRQGEGANTSRAAVVHARTLEALEPLQVASRLVERGLRAQRFTIRDRDRVLVPIGFDHLPTRYPYTLMVSQAVTERVLLERLRELGGQVLHPCVVTAVRQDGAGATATLEDGRRLRARYVVGADGMHSTVREQAGIGFAGGSYAESFILADVRLTGGVPRDEVILYFSPAGMVVVAPLPDGAHRIVATVADAPERPGMACLQALLDARGPAREGAVVRELLWSSRFRVHHRLADAYRAGRVLLAGDAAHVHSPAGGQGMNVGIQDAIILADALCEALAGNDAALDAYGSARRPVARQVIALADRLTRMATARPGLRAARNLLLRTLSCVPMVRRGLAWRLSGLVYR</sequence>
<reference evidence="6" key="1">
    <citation type="journal article" date="2019" name="Int. J. Syst. Evol. Microbiol.">
        <title>The Global Catalogue of Microorganisms (GCM) 10K type strain sequencing project: providing services to taxonomists for standard genome sequencing and annotation.</title>
        <authorList>
            <consortium name="The Broad Institute Genomics Platform"/>
            <consortium name="The Broad Institute Genome Sequencing Center for Infectious Disease"/>
            <person name="Wu L."/>
            <person name="Ma J."/>
        </authorList>
    </citation>
    <scope>NUCLEOTIDE SEQUENCE [LARGE SCALE GENOMIC DNA]</scope>
    <source>
        <strain evidence="6">JCM 17804</strain>
    </source>
</reference>
<dbReference type="PRINTS" id="PR00420">
    <property type="entry name" value="RNGMNOXGNASE"/>
</dbReference>
<feature type="domain" description="FAD-binding" evidence="4">
    <location>
        <begin position="15"/>
        <end position="344"/>
    </location>
</feature>
<dbReference type="Gene3D" id="3.30.70.2450">
    <property type="match status" value="1"/>
</dbReference>
<keyword evidence="6" id="KW-1185">Reference proteome</keyword>
<proteinExistence type="predicted"/>
<evidence type="ECO:0000313" key="5">
    <source>
        <dbReference type="EMBL" id="GAA4349578.1"/>
    </source>
</evidence>
<keyword evidence="2" id="KW-0285">Flavoprotein</keyword>
<accession>A0ABP8I202</accession>